<sequence>MEHTNEKNQMNQAEEIAQFIKKEEKKEWMLPASIVFAAVVIAAAFVYSSGAANNPAPTVEQGAIGKAPEITAADVVRGNSDAKVTIIEFGDFQCPYCGKFFNDVAPFIKSAFVDTGKAKLVYKPLAFLGQESENSATAVACAQEQGKFWEMHDGIFTAEYKEVEQMIARKIESSENNGNLNLNLFTKIGKEIGLDQNAFTECFNSGKKIEVTAAHMREAQEVMTDGISTPTVYINGKKVDPRVLYDKQALTVLVESYLK</sequence>
<dbReference type="Gene3D" id="3.40.30.10">
    <property type="entry name" value="Glutaredoxin"/>
    <property type="match status" value="1"/>
</dbReference>
<gene>
    <name evidence="8" type="ORF">UY19_C0007G0006</name>
</gene>
<evidence type="ECO:0000259" key="7">
    <source>
        <dbReference type="PROSITE" id="PS51352"/>
    </source>
</evidence>
<keyword evidence="5" id="KW-0676">Redox-active center</keyword>
<dbReference type="AlphaFoldDB" id="A0A0G1X676"/>
<evidence type="ECO:0000256" key="3">
    <source>
        <dbReference type="ARBA" id="ARBA00023002"/>
    </source>
</evidence>
<evidence type="ECO:0000313" key="9">
    <source>
        <dbReference type="Proteomes" id="UP000033882"/>
    </source>
</evidence>
<reference evidence="8 9" key="1">
    <citation type="journal article" date="2015" name="Nature">
        <title>rRNA introns, odd ribosomes, and small enigmatic genomes across a large radiation of phyla.</title>
        <authorList>
            <person name="Brown C.T."/>
            <person name="Hug L.A."/>
            <person name="Thomas B.C."/>
            <person name="Sharon I."/>
            <person name="Castelle C.J."/>
            <person name="Singh A."/>
            <person name="Wilkins M.J."/>
            <person name="Williams K.H."/>
            <person name="Banfield J.F."/>
        </authorList>
    </citation>
    <scope>NUCLEOTIDE SEQUENCE [LARGE SCALE GENOMIC DNA]</scope>
</reference>
<keyword evidence="4" id="KW-1015">Disulfide bond</keyword>
<feature type="transmembrane region" description="Helical" evidence="6">
    <location>
        <begin position="28"/>
        <end position="47"/>
    </location>
</feature>
<dbReference type="PANTHER" id="PTHR13887:SF14">
    <property type="entry name" value="DISULFIDE BOND FORMATION PROTEIN D"/>
    <property type="match status" value="1"/>
</dbReference>
<keyword evidence="2" id="KW-0732">Signal</keyword>
<dbReference type="Pfam" id="PF13462">
    <property type="entry name" value="Thioredoxin_4"/>
    <property type="match status" value="1"/>
</dbReference>
<evidence type="ECO:0000313" key="8">
    <source>
        <dbReference type="EMBL" id="KKU89920.1"/>
    </source>
</evidence>
<dbReference type="PANTHER" id="PTHR13887">
    <property type="entry name" value="GLUTATHIONE S-TRANSFERASE KAPPA"/>
    <property type="match status" value="1"/>
</dbReference>
<dbReference type="EMBL" id="LCPB01000007">
    <property type="protein sequence ID" value="KKU89920.1"/>
    <property type="molecule type" value="Genomic_DNA"/>
</dbReference>
<accession>A0A0G1X676</accession>
<dbReference type="InterPro" id="IPR012336">
    <property type="entry name" value="Thioredoxin-like_fold"/>
</dbReference>
<dbReference type="PROSITE" id="PS51352">
    <property type="entry name" value="THIOREDOXIN_2"/>
    <property type="match status" value="1"/>
</dbReference>
<keyword evidence="6" id="KW-0812">Transmembrane</keyword>
<feature type="domain" description="Thioredoxin" evidence="7">
    <location>
        <begin position="45"/>
        <end position="221"/>
    </location>
</feature>
<keyword evidence="6" id="KW-0472">Membrane</keyword>
<keyword evidence="6" id="KW-1133">Transmembrane helix</keyword>
<evidence type="ECO:0000256" key="6">
    <source>
        <dbReference type="SAM" id="Phobius"/>
    </source>
</evidence>
<proteinExistence type="inferred from homology"/>
<evidence type="ECO:0000256" key="4">
    <source>
        <dbReference type="ARBA" id="ARBA00023157"/>
    </source>
</evidence>
<dbReference type="SUPFAM" id="SSF52833">
    <property type="entry name" value="Thioredoxin-like"/>
    <property type="match status" value="1"/>
</dbReference>
<keyword evidence="3" id="KW-0560">Oxidoreductase</keyword>
<evidence type="ECO:0000256" key="5">
    <source>
        <dbReference type="ARBA" id="ARBA00023284"/>
    </source>
</evidence>
<name>A0A0G1X676_9BACT</name>
<dbReference type="Proteomes" id="UP000033882">
    <property type="component" value="Unassembled WGS sequence"/>
</dbReference>
<dbReference type="GO" id="GO:0016491">
    <property type="term" value="F:oxidoreductase activity"/>
    <property type="evidence" value="ECO:0007669"/>
    <property type="project" value="UniProtKB-KW"/>
</dbReference>
<evidence type="ECO:0000256" key="1">
    <source>
        <dbReference type="ARBA" id="ARBA00005791"/>
    </source>
</evidence>
<protein>
    <submittedName>
        <fullName evidence="8">DSBA oxidoreductase</fullName>
    </submittedName>
</protein>
<dbReference type="InterPro" id="IPR036249">
    <property type="entry name" value="Thioredoxin-like_sf"/>
</dbReference>
<organism evidence="8 9">
    <name type="scientific">Candidatus Wolfebacteria bacterium GW2011_GWA2_47_9b</name>
    <dbReference type="NCBI Taxonomy" id="1619005"/>
    <lineage>
        <taxon>Bacteria</taxon>
        <taxon>Candidatus Wolfeibacteriota</taxon>
    </lineage>
</organism>
<dbReference type="InterPro" id="IPR013766">
    <property type="entry name" value="Thioredoxin_domain"/>
</dbReference>
<comment type="caution">
    <text evidence="8">The sequence shown here is derived from an EMBL/GenBank/DDBJ whole genome shotgun (WGS) entry which is preliminary data.</text>
</comment>
<evidence type="ECO:0000256" key="2">
    <source>
        <dbReference type="ARBA" id="ARBA00022729"/>
    </source>
</evidence>
<comment type="similarity">
    <text evidence="1">Belongs to the thioredoxin family. DsbA subfamily.</text>
</comment>